<organism evidence="1 2">
    <name type="scientific">Blepharisma stoltei</name>
    <dbReference type="NCBI Taxonomy" id="1481888"/>
    <lineage>
        <taxon>Eukaryota</taxon>
        <taxon>Sar</taxon>
        <taxon>Alveolata</taxon>
        <taxon>Ciliophora</taxon>
        <taxon>Postciliodesmatophora</taxon>
        <taxon>Heterotrichea</taxon>
        <taxon>Heterotrichida</taxon>
        <taxon>Blepharismidae</taxon>
        <taxon>Blepharisma</taxon>
    </lineage>
</organism>
<evidence type="ECO:0000313" key="2">
    <source>
        <dbReference type="Proteomes" id="UP001162131"/>
    </source>
</evidence>
<name>A0AAU9IVX0_9CILI</name>
<comment type="caution">
    <text evidence="1">The sequence shown here is derived from an EMBL/GenBank/DDBJ whole genome shotgun (WGS) entry which is preliminary data.</text>
</comment>
<accession>A0AAU9IVX0</accession>
<keyword evidence="2" id="KW-1185">Reference proteome</keyword>
<reference evidence="1" key="1">
    <citation type="submission" date="2021-09" db="EMBL/GenBank/DDBJ databases">
        <authorList>
            <consortium name="AG Swart"/>
            <person name="Singh M."/>
            <person name="Singh A."/>
            <person name="Seah K."/>
            <person name="Emmerich C."/>
        </authorList>
    </citation>
    <scope>NUCLEOTIDE SEQUENCE</scope>
    <source>
        <strain evidence="1">ATCC30299</strain>
    </source>
</reference>
<gene>
    <name evidence="1" type="ORF">BSTOLATCC_MIC9468</name>
</gene>
<dbReference type="EMBL" id="CAJZBQ010000011">
    <property type="protein sequence ID" value="CAG9313661.1"/>
    <property type="molecule type" value="Genomic_DNA"/>
</dbReference>
<dbReference type="AlphaFoldDB" id="A0AAU9IVX0"/>
<dbReference type="Proteomes" id="UP001162131">
    <property type="component" value="Unassembled WGS sequence"/>
</dbReference>
<proteinExistence type="predicted"/>
<protein>
    <submittedName>
        <fullName evidence="1">Uncharacterized protein</fullName>
    </submittedName>
</protein>
<sequence length="87" mass="10372">MHSVTRLDNTDFEGYNLKNTEIKIPTPFVFKMAKIWWSMHSIVVLRLHNWHIDYYYNDCLKKCKPTTDLTISHRQTFLMLMIGSVHG</sequence>
<evidence type="ECO:0000313" key="1">
    <source>
        <dbReference type="EMBL" id="CAG9313661.1"/>
    </source>
</evidence>